<proteinExistence type="predicted"/>
<dbReference type="EMBL" id="KZ662700">
    <property type="protein sequence ID" value="PPS20398.1"/>
    <property type="molecule type" value="Genomic_DNA"/>
</dbReference>
<accession>A0A2P5YXR8</accession>
<sequence>MIIRNQCKSLQLKQEKYIQVYNILGENFRFPTRWFSPNEDMHTSQRILTTDEPVVQFQRLFFGRVLALEAILTVRNVFKFFLEDLNPNSLRVGNNQEVTQSVAERLEEPMNFFYHYCGMKLRPFALLEFRQEKRARRGTDLLIVFTDPRIADGTWANWGCEDNSSETDNTMHKFNEAMDIDALMGKDCKKHKTSARVPKRAYRLPLMRITLPPASGISPVALIVKKMPIKVGEDFFSSLYLLLSEVNALGLRYTKARNNELADTKARNNKIMNDNEIINKKQGVLTERLAIMDIKEEVCGAKLTSEGEAYNFRGRAEEGHCEALYRAGSFALANCFRGCSFSPMNLVFTAESFALANCFKGCSSLPRNLVFPTRSFTPANYFKAYGSSPANLFFTTESFALTNCFRGCGSSFVNIFFTTGSFALTNCFSGCGSSPANLVFTAGSFALANCFRGYGSSPTKPCFYCWELTVLEDTDRHLRSFFLQLGALLSLIVSKASALRL</sequence>
<dbReference type="Proteomes" id="UP000239757">
    <property type="component" value="Unassembled WGS sequence"/>
</dbReference>
<evidence type="ECO:0000313" key="2">
    <source>
        <dbReference type="Proteomes" id="UP000239757"/>
    </source>
</evidence>
<protein>
    <submittedName>
        <fullName evidence="1">Uncharacterized protein</fullName>
    </submittedName>
</protein>
<gene>
    <name evidence="1" type="ORF">GOBAR_AA00177</name>
</gene>
<organism evidence="1 2">
    <name type="scientific">Gossypium barbadense</name>
    <name type="common">Sea Island cotton</name>
    <name type="synonym">Hibiscus barbadensis</name>
    <dbReference type="NCBI Taxonomy" id="3634"/>
    <lineage>
        <taxon>Eukaryota</taxon>
        <taxon>Viridiplantae</taxon>
        <taxon>Streptophyta</taxon>
        <taxon>Embryophyta</taxon>
        <taxon>Tracheophyta</taxon>
        <taxon>Spermatophyta</taxon>
        <taxon>Magnoliopsida</taxon>
        <taxon>eudicotyledons</taxon>
        <taxon>Gunneridae</taxon>
        <taxon>Pentapetalae</taxon>
        <taxon>rosids</taxon>
        <taxon>malvids</taxon>
        <taxon>Malvales</taxon>
        <taxon>Malvaceae</taxon>
        <taxon>Malvoideae</taxon>
        <taxon>Gossypium</taxon>
    </lineage>
</organism>
<evidence type="ECO:0000313" key="1">
    <source>
        <dbReference type="EMBL" id="PPS20398.1"/>
    </source>
</evidence>
<dbReference type="OrthoDB" id="10552972at2759"/>
<name>A0A2P5YXR8_GOSBA</name>
<reference evidence="1 2" key="1">
    <citation type="submission" date="2015-01" db="EMBL/GenBank/DDBJ databases">
        <title>Genome of allotetraploid Gossypium barbadense reveals genomic plasticity and fiber elongation in cotton evolution.</title>
        <authorList>
            <person name="Chen X."/>
            <person name="Liu X."/>
            <person name="Zhao B."/>
            <person name="Zheng H."/>
            <person name="Hu Y."/>
            <person name="Lu G."/>
            <person name="Yang C."/>
            <person name="Chen J."/>
            <person name="Shan C."/>
            <person name="Zhang L."/>
            <person name="Zhou Y."/>
            <person name="Wang L."/>
            <person name="Guo W."/>
            <person name="Bai Y."/>
            <person name="Ruan J."/>
            <person name="Shangguan X."/>
            <person name="Mao Y."/>
            <person name="Jiang J."/>
            <person name="Zhu Y."/>
            <person name="Lei J."/>
            <person name="Kang H."/>
            <person name="Chen S."/>
            <person name="He X."/>
            <person name="Wang R."/>
            <person name="Wang Y."/>
            <person name="Chen J."/>
            <person name="Wang L."/>
            <person name="Yu S."/>
            <person name="Wang B."/>
            <person name="Wei J."/>
            <person name="Song S."/>
            <person name="Lu X."/>
            <person name="Gao Z."/>
            <person name="Gu W."/>
            <person name="Deng X."/>
            <person name="Ma D."/>
            <person name="Wang S."/>
            <person name="Liang W."/>
            <person name="Fang L."/>
            <person name="Cai C."/>
            <person name="Zhu X."/>
            <person name="Zhou B."/>
            <person name="Zhang Y."/>
            <person name="Chen Z."/>
            <person name="Xu S."/>
            <person name="Zhu R."/>
            <person name="Wang S."/>
            <person name="Zhang T."/>
            <person name="Zhao G."/>
        </authorList>
    </citation>
    <scope>NUCLEOTIDE SEQUENCE [LARGE SCALE GENOMIC DNA]</scope>
    <source>
        <strain evidence="2">cv. Xinhai21</strain>
        <tissue evidence="1">Leaf</tissue>
    </source>
</reference>
<dbReference type="AlphaFoldDB" id="A0A2P5YXR8"/>